<dbReference type="Proteomes" id="UP000766904">
    <property type="component" value="Unassembled WGS sequence"/>
</dbReference>
<evidence type="ECO:0000313" key="5">
    <source>
        <dbReference type="Proteomes" id="UP000766904"/>
    </source>
</evidence>
<evidence type="ECO:0000256" key="1">
    <source>
        <dbReference type="ARBA" id="ARBA00006188"/>
    </source>
</evidence>
<evidence type="ECO:0000313" key="4">
    <source>
        <dbReference type="EMBL" id="TYL40155.1"/>
    </source>
</evidence>
<dbReference type="InterPro" id="IPR008928">
    <property type="entry name" value="6-hairpin_glycosidase_sf"/>
</dbReference>
<dbReference type="GO" id="GO:0004553">
    <property type="term" value="F:hydrolase activity, hydrolyzing O-glycosyl compounds"/>
    <property type="evidence" value="ECO:0007669"/>
    <property type="project" value="UniProtKB-ARBA"/>
</dbReference>
<dbReference type="GO" id="GO:0005975">
    <property type="term" value="P:carbohydrate metabolic process"/>
    <property type="evidence" value="ECO:0007669"/>
    <property type="project" value="InterPro"/>
</dbReference>
<dbReference type="SUPFAM" id="SSF48208">
    <property type="entry name" value="Six-hairpin glycosidases"/>
    <property type="match status" value="1"/>
</dbReference>
<dbReference type="OrthoDB" id="36362at2157"/>
<dbReference type="Pfam" id="PF19291">
    <property type="entry name" value="TREH_N"/>
    <property type="match status" value="1"/>
</dbReference>
<keyword evidence="5" id="KW-1185">Reference proteome</keyword>
<reference evidence="4" key="1">
    <citation type="submission" date="2017-11" db="EMBL/GenBank/DDBJ databases">
        <authorList>
            <person name="Kajale S.C."/>
            <person name="Sharma A."/>
        </authorList>
    </citation>
    <scope>NUCLEOTIDE SEQUENCE</scope>
    <source>
        <strain evidence="4">LS1_42</strain>
    </source>
</reference>
<dbReference type="RefSeq" id="WP_148855852.1">
    <property type="nucleotide sequence ID" value="NZ_PHNJ01000001.1"/>
</dbReference>
<keyword evidence="4" id="KW-0378">Hydrolase</keyword>
<dbReference type="InterPro" id="IPR011613">
    <property type="entry name" value="GH15-like"/>
</dbReference>
<evidence type="ECO:0000259" key="3">
    <source>
        <dbReference type="Pfam" id="PF19291"/>
    </source>
</evidence>
<dbReference type="AlphaFoldDB" id="A0A8J8QA04"/>
<proteinExistence type="inferred from homology"/>
<comment type="caution">
    <text evidence="4">The sequence shown here is derived from an EMBL/GenBank/DDBJ whole genome shotgun (WGS) entry which is preliminary data.</text>
</comment>
<dbReference type="PANTHER" id="PTHR31616">
    <property type="entry name" value="TREHALASE"/>
    <property type="match status" value="1"/>
</dbReference>
<accession>A0A8J8QA04</accession>
<dbReference type="Gene3D" id="1.50.10.10">
    <property type="match status" value="1"/>
</dbReference>
<evidence type="ECO:0000259" key="2">
    <source>
        <dbReference type="Pfam" id="PF00723"/>
    </source>
</evidence>
<organism evidence="4 5">
    <name type="scientific">Natronococcus pandeyae</name>
    <dbReference type="NCBI Taxonomy" id="2055836"/>
    <lineage>
        <taxon>Archaea</taxon>
        <taxon>Methanobacteriati</taxon>
        <taxon>Methanobacteriota</taxon>
        <taxon>Stenosarchaea group</taxon>
        <taxon>Halobacteria</taxon>
        <taxon>Halobacteriales</taxon>
        <taxon>Natrialbaceae</taxon>
        <taxon>Natronococcus</taxon>
    </lineage>
</organism>
<dbReference type="InterPro" id="IPR045582">
    <property type="entry name" value="Trehalase-like_N"/>
</dbReference>
<feature type="domain" description="Trehalase-like N-terminal" evidence="3">
    <location>
        <begin position="4"/>
        <end position="160"/>
    </location>
</feature>
<protein>
    <submittedName>
        <fullName evidence="4">Glycoside hydrolase family 15 protein</fullName>
    </submittedName>
</protein>
<dbReference type="EMBL" id="PHNJ01000001">
    <property type="protein sequence ID" value="TYL40155.1"/>
    <property type="molecule type" value="Genomic_DNA"/>
</dbReference>
<comment type="similarity">
    <text evidence="1">Belongs to the glycosyl hydrolase 15 family.</text>
</comment>
<gene>
    <name evidence="4" type="ORF">CV102_00815</name>
</gene>
<name>A0A8J8QA04_9EURY</name>
<feature type="domain" description="GH15-like" evidence="2">
    <location>
        <begin position="230"/>
        <end position="593"/>
    </location>
</feature>
<dbReference type="PANTHER" id="PTHR31616:SF0">
    <property type="entry name" value="GLUCAN 1,4-ALPHA-GLUCOSIDASE"/>
    <property type="match status" value="1"/>
</dbReference>
<sequence>MHYTPIERYGVVGNLETCALIADDASVDWLPFPHVESPSVFTRLLDAERGGHWSIQPVTGGASQQTYFEETNVLQTRFDLEEGELVVTDFMPVVDDPAGDDADREPERALYRKVACPDGAVDVRVRIRPRFDYAREQPAIRHRPWGIEATADDRRLGLSSTATVRSQERLAVATPTVEAGEPQWFVLGPGVSGSVDRNVCQRRLEETIDYWREWAHDCPESGCLFAGPWHDAVVRSALALKLLTHRETGTICAAATTSLPEDVGGVRNWDYRYNWIRDAAFTTQALAKLGHVAEARSNLEWFLDRCHVDEPGEIQPLYGLHGETGLEEETLDHLSGYCDSSPVRVGNAASDQRQLDVYGELVEAAAEAMRYGVAFDANDWAAIREIVDYVCDVWDEPDAGIWEVRSEPRQFVYSKVMCWVALDRGLEMADDGGFEAPTDRWEDTREEIRDAVLERGYEESIDSFVRSFEAEDTLDATGLLIPATGILPFDDDRVQGTIDATMDRLLTADGLVDRYEGEDGLPGDEGAFLLCSFWLVDALALSGRLEEATELFESVLEYRSPLGLLAEEIDPETGRHLGNVPQAFSHVGVINSALYLGYARQDDRTEPDPRGFEGAVHDFE</sequence>
<dbReference type="Pfam" id="PF00723">
    <property type="entry name" value="Glyco_hydro_15"/>
    <property type="match status" value="1"/>
</dbReference>
<dbReference type="InterPro" id="IPR012341">
    <property type="entry name" value="6hp_glycosidase-like_sf"/>
</dbReference>